<dbReference type="RefSeq" id="WP_282010547.1">
    <property type="nucleotide sequence ID" value="NZ_OX336137.1"/>
</dbReference>
<evidence type="ECO:0000313" key="2">
    <source>
        <dbReference type="EMBL" id="CAI2717621.1"/>
    </source>
</evidence>
<dbReference type="EMBL" id="OX336137">
    <property type="protein sequence ID" value="CAI2717621.1"/>
    <property type="molecule type" value="Genomic_DNA"/>
</dbReference>
<dbReference type="Pfam" id="PF14213">
    <property type="entry name" value="DUF4325"/>
    <property type="match status" value="1"/>
</dbReference>
<gene>
    <name evidence="2" type="ORF">NSPWAT_0762</name>
</gene>
<accession>A0ABM9HBU9</accession>
<proteinExistence type="predicted"/>
<evidence type="ECO:0000313" key="3">
    <source>
        <dbReference type="Proteomes" id="UP001157733"/>
    </source>
</evidence>
<dbReference type="Proteomes" id="UP001157733">
    <property type="component" value="Chromosome"/>
</dbReference>
<protein>
    <recommendedName>
        <fullName evidence="1">DUF4325 domain-containing protein</fullName>
    </recommendedName>
</protein>
<sequence>MEILLKEDIGTRCMALDDGIRLYEKILPELKAKRAVKLDFTGVEAVFSPFLMGCIGRLLDHFEKEMLMEQLVLRNIQPEHLKTLNEFIDRAEQRLTEKTDLESMKDFFEEDEIGDI</sequence>
<reference evidence="2 3" key="1">
    <citation type="submission" date="2022-09" db="EMBL/GenBank/DDBJ databases">
        <authorList>
            <person name="Kop L."/>
        </authorList>
    </citation>
    <scope>NUCLEOTIDE SEQUENCE [LARGE SCALE GENOMIC DNA]</scope>
    <source>
        <strain evidence="2 3">347</strain>
    </source>
</reference>
<evidence type="ECO:0000259" key="1">
    <source>
        <dbReference type="Pfam" id="PF14213"/>
    </source>
</evidence>
<name>A0ABM9HBU9_9BACT</name>
<feature type="domain" description="DUF4325" evidence="1">
    <location>
        <begin position="18"/>
        <end position="79"/>
    </location>
</feature>
<organism evidence="2 3">
    <name type="scientific">Nitrospina watsonii</name>
    <dbReference type="NCBI Taxonomy" id="1323948"/>
    <lineage>
        <taxon>Bacteria</taxon>
        <taxon>Pseudomonadati</taxon>
        <taxon>Nitrospinota/Tectimicrobiota group</taxon>
        <taxon>Nitrospinota</taxon>
        <taxon>Nitrospinia</taxon>
        <taxon>Nitrospinales</taxon>
        <taxon>Nitrospinaceae</taxon>
        <taxon>Nitrospina</taxon>
    </lineage>
</organism>
<keyword evidence="3" id="KW-1185">Reference proteome</keyword>
<dbReference type="InterPro" id="IPR025474">
    <property type="entry name" value="DUF4325"/>
</dbReference>